<evidence type="ECO:0000313" key="3">
    <source>
        <dbReference type="Proteomes" id="UP001275084"/>
    </source>
</evidence>
<protein>
    <submittedName>
        <fullName evidence="2">Uncharacterized protein</fullName>
    </submittedName>
</protein>
<reference evidence="2" key="2">
    <citation type="submission" date="2023-06" db="EMBL/GenBank/DDBJ databases">
        <authorList>
            <consortium name="Lawrence Berkeley National Laboratory"/>
            <person name="Haridas S."/>
            <person name="Hensen N."/>
            <person name="Bonometti L."/>
            <person name="Westerberg I."/>
            <person name="Brannstrom I.O."/>
            <person name="Guillou S."/>
            <person name="Cros-Aarteil S."/>
            <person name="Calhoun S."/>
            <person name="Kuo A."/>
            <person name="Mondo S."/>
            <person name="Pangilinan J."/>
            <person name="Riley R."/>
            <person name="Labutti K."/>
            <person name="Andreopoulos B."/>
            <person name="Lipzen A."/>
            <person name="Chen C."/>
            <person name="Yanf M."/>
            <person name="Daum C."/>
            <person name="Ng V."/>
            <person name="Clum A."/>
            <person name="Steindorff A."/>
            <person name="Ohm R."/>
            <person name="Martin F."/>
            <person name="Silar P."/>
            <person name="Natvig D."/>
            <person name="Lalanne C."/>
            <person name="Gautier V."/>
            <person name="Ament-Velasquez S.L."/>
            <person name="Kruys A."/>
            <person name="Hutchinson M.I."/>
            <person name="Powell A.J."/>
            <person name="Barry K."/>
            <person name="Miller A.N."/>
            <person name="Grigoriev I.V."/>
            <person name="Debuchy R."/>
            <person name="Gladieux P."/>
            <person name="Thoren M.H."/>
            <person name="Johannesson H."/>
        </authorList>
    </citation>
    <scope>NUCLEOTIDE SEQUENCE</scope>
    <source>
        <strain evidence="2">CBS 955.72</strain>
    </source>
</reference>
<dbReference type="EMBL" id="JAUIQD010000003">
    <property type="protein sequence ID" value="KAK3357905.1"/>
    <property type="molecule type" value="Genomic_DNA"/>
</dbReference>
<dbReference type="SUPFAM" id="SSF48403">
    <property type="entry name" value="Ankyrin repeat"/>
    <property type="match status" value="1"/>
</dbReference>
<keyword evidence="3" id="KW-1185">Reference proteome</keyword>
<dbReference type="InterPro" id="IPR002110">
    <property type="entry name" value="Ankyrin_rpt"/>
</dbReference>
<evidence type="ECO:0000256" key="1">
    <source>
        <dbReference type="PROSITE-ProRule" id="PRU00023"/>
    </source>
</evidence>
<dbReference type="Proteomes" id="UP001275084">
    <property type="component" value="Unassembled WGS sequence"/>
</dbReference>
<sequence length="207" mass="23263">MMASLSLLLETLPISSLPKPKLTSLFTDLPLDLFLHIAEAIDNNTTLAALIGTCRDFYVLGQPILFRRNDISPGVDDHYVLYAYRAANYTAATGILKRTLVPRVRREDGRSHLIFDALYIAISAHTATDVWKDWYRDKLNVIKALAKRMGPDIDKRIPGTESTVLHLVSKGRFSHAVRILIDAGADFELKDKLGFTLQPPRPRLPRV</sequence>
<organism evidence="2 3">
    <name type="scientific">Lasiosphaeria hispida</name>
    <dbReference type="NCBI Taxonomy" id="260671"/>
    <lineage>
        <taxon>Eukaryota</taxon>
        <taxon>Fungi</taxon>
        <taxon>Dikarya</taxon>
        <taxon>Ascomycota</taxon>
        <taxon>Pezizomycotina</taxon>
        <taxon>Sordariomycetes</taxon>
        <taxon>Sordariomycetidae</taxon>
        <taxon>Sordariales</taxon>
        <taxon>Lasiosphaeriaceae</taxon>
        <taxon>Lasiosphaeria</taxon>
    </lineage>
</organism>
<dbReference type="InterPro" id="IPR036770">
    <property type="entry name" value="Ankyrin_rpt-contain_sf"/>
</dbReference>
<dbReference type="Gene3D" id="1.25.40.20">
    <property type="entry name" value="Ankyrin repeat-containing domain"/>
    <property type="match status" value="1"/>
</dbReference>
<feature type="repeat" description="ANK" evidence="1">
    <location>
        <begin position="160"/>
        <end position="192"/>
    </location>
</feature>
<keyword evidence="1" id="KW-0040">ANK repeat</keyword>
<dbReference type="PROSITE" id="PS50088">
    <property type="entry name" value="ANK_REPEAT"/>
    <property type="match status" value="1"/>
</dbReference>
<evidence type="ECO:0000313" key="2">
    <source>
        <dbReference type="EMBL" id="KAK3357905.1"/>
    </source>
</evidence>
<name>A0AAJ0HN38_9PEZI</name>
<proteinExistence type="predicted"/>
<gene>
    <name evidence="2" type="ORF">B0T25DRAFT_605234</name>
</gene>
<comment type="caution">
    <text evidence="2">The sequence shown here is derived from an EMBL/GenBank/DDBJ whole genome shotgun (WGS) entry which is preliminary data.</text>
</comment>
<reference evidence="2" key="1">
    <citation type="journal article" date="2023" name="Mol. Phylogenet. Evol.">
        <title>Genome-scale phylogeny and comparative genomics of the fungal order Sordariales.</title>
        <authorList>
            <person name="Hensen N."/>
            <person name="Bonometti L."/>
            <person name="Westerberg I."/>
            <person name="Brannstrom I.O."/>
            <person name="Guillou S."/>
            <person name="Cros-Aarteil S."/>
            <person name="Calhoun S."/>
            <person name="Haridas S."/>
            <person name="Kuo A."/>
            <person name="Mondo S."/>
            <person name="Pangilinan J."/>
            <person name="Riley R."/>
            <person name="LaButti K."/>
            <person name="Andreopoulos B."/>
            <person name="Lipzen A."/>
            <person name="Chen C."/>
            <person name="Yan M."/>
            <person name="Daum C."/>
            <person name="Ng V."/>
            <person name="Clum A."/>
            <person name="Steindorff A."/>
            <person name="Ohm R.A."/>
            <person name="Martin F."/>
            <person name="Silar P."/>
            <person name="Natvig D.O."/>
            <person name="Lalanne C."/>
            <person name="Gautier V."/>
            <person name="Ament-Velasquez S.L."/>
            <person name="Kruys A."/>
            <person name="Hutchinson M.I."/>
            <person name="Powell A.J."/>
            <person name="Barry K."/>
            <person name="Miller A.N."/>
            <person name="Grigoriev I.V."/>
            <person name="Debuchy R."/>
            <person name="Gladieux P."/>
            <person name="Hiltunen Thoren M."/>
            <person name="Johannesson H."/>
        </authorList>
    </citation>
    <scope>NUCLEOTIDE SEQUENCE</scope>
    <source>
        <strain evidence="2">CBS 955.72</strain>
    </source>
</reference>
<dbReference type="AlphaFoldDB" id="A0AAJ0HN38"/>
<accession>A0AAJ0HN38</accession>